<name>A0A915ECE5_9BILA</name>
<dbReference type="AlphaFoldDB" id="A0A915ECE5"/>
<organism evidence="2 3">
    <name type="scientific">Ditylenchus dipsaci</name>
    <dbReference type="NCBI Taxonomy" id="166011"/>
    <lineage>
        <taxon>Eukaryota</taxon>
        <taxon>Metazoa</taxon>
        <taxon>Ecdysozoa</taxon>
        <taxon>Nematoda</taxon>
        <taxon>Chromadorea</taxon>
        <taxon>Rhabditida</taxon>
        <taxon>Tylenchina</taxon>
        <taxon>Tylenchomorpha</taxon>
        <taxon>Sphaerularioidea</taxon>
        <taxon>Anguinidae</taxon>
        <taxon>Anguininae</taxon>
        <taxon>Ditylenchus</taxon>
    </lineage>
</organism>
<evidence type="ECO:0000256" key="1">
    <source>
        <dbReference type="SAM" id="MobiDB-lite"/>
    </source>
</evidence>
<protein>
    <submittedName>
        <fullName evidence="3">Uncharacterized protein</fullName>
    </submittedName>
</protein>
<reference evidence="3" key="1">
    <citation type="submission" date="2022-11" db="UniProtKB">
        <authorList>
            <consortium name="WormBaseParasite"/>
        </authorList>
    </citation>
    <scope>IDENTIFICATION</scope>
</reference>
<feature type="region of interest" description="Disordered" evidence="1">
    <location>
        <begin position="1"/>
        <end position="39"/>
    </location>
</feature>
<keyword evidence="2" id="KW-1185">Reference proteome</keyword>
<dbReference type="WBParaSite" id="jg519">
    <property type="protein sequence ID" value="jg519"/>
    <property type="gene ID" value="jg519"/>
</dbReference>
<dbReference type="Proteomes" id="UP000887574">
    <property type="component" value="Unplaced"/>
</dbReference>
<sequence>MYKLIADDASNDKEDKMRKNKKNLHSSKSEIAHNPYEKTARKNKDYASLRYYYVDLPEQGRTFAMIPSGYDNSLVLAARSIAVEDNGSRKSLENLQSQLESDCSYTNHVYTEDYFFNVQWNNFGDKDDIKHEEVQNHGVEEK</sequence>
<accession>A0A915ECE5</accession>
<evidence type="ECO:0000313" key="2">
    <source>
        <dbReference type="Proteomes" id="UP000887574"/>
    </source>
</evidence>
<evidence type="ECO:0000313" key="3">
    <source>
        <dbReference type="WBParaSite" id="jg519"/>
    </source>
</evidence>
<proteinExistence type="predicted"/>
<feature type="compositionally biased region" description="Basic and acidic residues" evidence="1">
    <location>
        <begin position="27"/>
        <end position="39"/>
    </location>
</feature>